<evidence type="ECO:0000313" key="2">
    <source>
        <dbReference type="Proteomes" id="UP000034516"/>
    </source>
</evidence>
<dbReference type="Proteomes" id="UP000034516">
    <property type="component" value="Unassembled WGS sequence"/>
</dbReference>
<dbReference type="InterPro" id="IPR023885">
    <property type="entry name" value="4Fe4S-binding_SPASM_dom"/>
</dbReference>
<dbReference type="Gene3D" id="3.20.20.70">
    <property type="entry name" value="Aldolase class I"/>
    <property type="match status" value="1"/>
</dbReference>
<evidence type="ECO:0000313" key="1">
    <source>
        <dbReference type="EMBL" id="KKS40177.1"/>
    </source>
</evidence>
<gene>
    <name evidence="1" type="ORF">UV02_C0045G0001</name>
</gene>
<proteinExistence type="predicted"/>
<comment type="caution">
    <text evidence="1">The sequence shown here is derived from an EMBL/GenBank/DDBJ whole genome shotgun (WGS) entry which is preliminary data.</text>
</comment>
<organism evidence="1 2">
    <name type="scientific">Candidatus Kuenenbacteria bacterium GW2011_GWA2_42_15</name>
    <dbReference type="NCBI Taxonomy" id="1618677"/>
    <lineage>
        <taxon>Bacteria</taxon>
        <taxon>Candidatus Kueneniibacteriota</taxon>
    </lineage>
</organism>
<feature type="non-terminal residue" evidence="1">
    <location>
        <position position="1"/>
    </location>
</feature>
<dbReference type="InterPro" id="IPR058240">
    <property type="entry name" value="rSAM_sf"/>
</dbReference>
<protein>
    <recommendedName>
        <fullName evidence="3">4Fe4S-binding SPASM domain-containing protein</fullName>
    </recommendedName>
</protein>
<name>A0A0G0YU72_9BACT</name>
<accession>A0A0G0YU72</accession>
<dbReference type="InterPro" id="IPR013785">
    <property type="entry name" value="Aldolase_TIM"/>
</dbReference>
<reference evidence="1 2" key="1">
    <citation type="journal article" date="2015" name="Nature">
        <title>rRNA introns, odd ribosomes, and small enigmatic genomes across a large radiation of phyla.</title>
        <authorList>
            <person name="Brown C.T."/>
            <person name="Hug L.A."/>
            <person name="Thomas B.C."/>
            <person name="Sharon I."/>
            <person name="Castelle C.J."/>
            <person name="Singh A."/>
            <person name="Wilkins M.J."/>
            <person name="Williams K.H."/>
            <person name="Banfield J.F."/>
        </authorList>
    </citation>
    <scope>NUCLEOTIDE SEQUENCE [LARGE SCALE GENOMIC DNA]</scope>
</reference>
<dbReference type="SUPFAM" id="SSF102114">
    <property type="entry name" value="Radical SAM enzymes"/>
    <property type="match status" value="1"/>
</dbReference>
<evidence type="ECO:0008006" key="3">
    <source>
        <dbReference type="Google" id="ProtNLM"/>
    </source>
</evidence>
<dbReference type="NCBIfam" id="TIGR04085">
    <property type="entry name" value="rSAM_more_4Fe4S"/>
    <property type="match status" value="1"/>
</dbReference>
<sequence>GVKNIVFNIAAPDMNGGLITRFVLSPREIAKIIEKNYKLLKKESINAEFYATTPLCLYNKRILGNMIKDSYLMLISNGGCNIFDGSGFGFDPWGNLIPCTHMVDEKLLKTMDEKGNFLYKDKFPELWRKIEKRFGIKNWKYPSKSCLNCLRKRECVGGCPLFWKSFKPDNYIKGPI</sequence>
<dbReference type="EMBL" id="LCCW01000045">
    <property type="protein sequence ID" value="KKS40177.1"/>
    <property type="molecule type" value="Genomic_DNA"/>
</dbReference>
<dbReference type="AlphaFoldDB" id="A0A0G0YU72"/>